<evidence type="ECO:0000313" key="2">
    <source>
        <dbReference type="Proteomes" id="UP000597444"/>
    </source>
</evidence>
<reference evidence="1" key="1">
    <citation type="submission" date="2020-10" db="EMBL/GenBank/DDBJ databases">
        <title>Taxonomic study of unclassified bacteria belonging to the class Ktedonobacteria.</title>
        <authorList>
            <person name="Yabe S."/>
            <person name="Wang C.M."/>
            <person name="Zheng Y."/>
            <person name="Sakai Y."/>
            <person name="Cavaletti L."/>
            <person name="Monciardini P."/>
            <person name="Donadio S."/>
        </authorList>
    </citation>
    <scope>NUCLEOTIDE SEQUENCE</scope>
    <source>
        <strain evidence="1">ID150040</strain>
    </source>
</reference>
<evidence type="ECO:0008006" key="3">
    <source>
        <dbReference type="Google" id="ProtNLM"/>
    </source>
</evidence>
<protein>
    <recommendedName>
        <fullName evidence="3">Apea-like HEPN domain-containing protein</fullName>
    </recommendedName>
</protein>
<dbReference type="Proteomes" id="UP000597444">
    <property type="component" value="Unassembled WGS sequence"/>
</dbReference>
<sequence length="540" mass="61325">MMADEYNDQPVANGGTEENQSELLSFTLDAIPDQEHDSSNDLEQSYLQFARNTLSCMRQWCSTEGVSTFGYLAHSFDENGYQRWSALTIDYAMLLQKHVQDLLALKETQQCVQRHLQAGIIVPSLQKNKKAGTTEQVPQDGSLSPQQHVVLDLVVPLIESCRQAYGQGGDFEASLEASLRVNDEQLLADYHRLLILWSDELERTDITFPLVNFTCDATGEQAFGPHLFLRPLTPIDKTALWNDDAQHFPFSEPPLDAHTLMSLSWKLSGTYTFLKDDNLTLTTAKQEALLELGDIVTALRLLKKGDVGAPAIYEKYHTPVLWQGVRLANVLKGPQQARQFPFSPFLSYVLTEQDIAEMKELSNALYRLRSGKTSALLYGEMSVALRHFNQSYHRDLPEEQIIDLTIALESSLLADLRDELNYRLSLRGTALLAPTRKWEPSQSQGLLKAMYDIRSGIVHNGRLLTDLEKDLKKLHLRIGIDPHNFVQWCQDIVRNVLKEYVLREARGQTLKEINAELDTYIVESLRVSYHPRFESDEATQ</sequence>
<name>A0A8J3J1T0_9CHLR</name>
<dbReference type="EMBL" id="BNJK01000003">
    <property type="protein sequence ID" value="GHP00783.1"/>
    <property type="molecule type" value="Genomic_DNA"/>
</dbReference>
<accession>A0A8J3J1T0</accession>
<dbReference type="RefSeq" id="WP_220211366.1">
    <property type="nucleotide sequence ID" value="NZ_BNJK01000003.1"/>
</dbReference>
<organism evidence="1 2">
    <name type="scientific">Reticulibacter mediterranei</name>
    <dbReference type="NCBI Taxonomy" id="2778369"/>
    <lineage>
        <taxon>Bacteria</taxon>
        <taxon>Bacillati</taxon>
        <taxon>Chloroflexota</taxon>
        <taxon>Ktedonobacteria</taxon>
        <taxon>Ktedonobacterales</taxon>
        <taxon>Reticulibacteraceae</taxon>
        <taxon>Reticulibacter</taxon>
    </lineage>
</organism>
<dbReference type="AlphaFoldDB" id="A0A8J3J1T0"/>
<keyword evidence="2" id="KW-1185">Reference proteome</keyword>
<comment type="caution">
    <text evidence="1">The sequence shown here is derived from an EMBL/GenBank/DDBJ whole genome shotgun (WGS) entry which is preliminary data.</text>
</comment>
<proteinExistence type="predicted"/>
<evidence type="ECO:0000313" key="1">
    <source>
        <dbReference type="EMBL" id="GHP00783.1"/>
    </source>
</evidence>
<gene>
    <name evidence="1" type="ORF">KSF_108300</name>
</gene>